<dbReference type="GO" id="GO:0016705">
    <property type="term" value="F:oxidoreductase activity, acting on paired donors, with incorporation or reduction of molecular oxygen"/>
    <property type="evidence" value="ECO:0007669"/>
    <property type="project" value="InterPro"/>
</dbReference>
<dbReference type="GO" id="GO:0004497">
    <property type="term" value="F:monooxygenase activity"/>
    <property type="evidence" value="ECO:0007669"/>
    <property type="project" value="UniProtKB-KW"/>
</dbReference>
<keyword evidence="5 7" id="KW-0408">Iron</keyword>
<evidence type="ECO:0000256" key="3">
    <source>
        <dbReference type="ARBA" id="ARBA00022723"/>
    </source>
</evidence>
<dbReference type="GO" id="GO:0005506">
    <property type="term" value="F:iron ion binding"/>
    <property type="evidence" value="ECO:0007669"/>
    <property type="project" value="InterPro"/>
</dbReference>
<dbReference type="CDD" id="cd11029">
    <property type="entry name" value="CYP107-like"/>
    <property type="match status" value="1"/>
</dbReference>
<keyword evidence="2 7" id="KW-0349">Heme</keyword>
<dbReference type="InterPro" id="IPR001128">
    <property type="entry name" value="Cyt_P450"/>
</dbReference>
<organism evidence="8 9">
    <name type="scientific">Prauserella cavernicola</name>
    <dbReference type="NCBI Taxonomy" id="2800127"/>
    <lineage>
        <taxon>Bacteria</taxon>
        <taxon>Bacillati</taxon>
        <taxon>Actinomycetota</taxon>
        <taxon>Actinomycetes</taxon>
        <taxon>Pseudonocardiales</taxon>
        <taxon>Pseudonocardiaceae</taxon>
        <taxon>Prauserella</taxon>
    </lineage>
</organism>
<dbReference type="RefSeq" id="WP_200320167.1">
    <property type="nucleotide sequence ID" value="NZ_JAENJH010000004.1"/>
</dbReference>
<evidence type="ECO:0000256" key="1">
    <source>
        <dbReference type="ARBA" id="ARBA00010617"/>
    </source>
</evidence>
<dbReference type="PANTHER" id="PTHR46696:SF1">
    <property type="entry name" value="CYTOCHROME P450 YJIB-RELATED"/>
    <property type="match status" value="1"/>
</dbReference>
<dbReference type="EMBL" id="JAENJH010000004">
    <property type="protein sequence ID" value="MBK1786589.1"/>
    <property type="molecule type" value="Genomic_DNA"/>
</dbReference>
<dbReference type="AlphaFoldDB" id="A0A934QVY0"/>
<evidence type="ECO:0000256" key="2">
    <source>
        <dbReference type="ARBA" id="ARBA00022617"/>
    </source>
</evidence>
<evidence type="ECO:0000256" key="7">
    <source>
        <dbReference type="RuleBase" id="RU000461"/>
    </source>
</evidence>
<comment type="caution">
    <text evidence="8">The sequence shown here is derived from an EMBL/GenBank/DDBJ whole genome shotgun (WGS) entry which is preliminary data.</text>
</comment>
<dbReference type="PRINTS" id="PR00359">
    <property type="entry name" value="BP450"/>
</dbReference>
<dbReference type="PROSITE" id="PS00086">
    <property type="entry name" value="CYTOCHROME_P450"/>
    <property type="match status" value="1"/>
</dbReference>
<evidence type="ECO:0000313" key="9">
    <source>
        <dbReference type="Proteomes" id="UP000635245"/>
    </source>
</evidence>
<keyword evidence="6 7" id="KW-0503">Monooxygenase</keyword>
<dbReference type="PRINTS" id="PR00385">
    <property type="entry name" value="P450"/>
</dbReference>
<evidence type="ECO:0000256" key="4">
    <source>
        <dbReference type="ARBA" id="ARBA00023002"/>
    </source>
</evidence>
<dbReference type="Gene3D" id="1.10.630.10">
    <property type="entry name" value="Cytochrome P450"/>
    <property type="match status" value="1"/>
</dbReference>
<reference evidence="8" key="1">
    <citation type="submission" date="2020-12" db="EMBL/GenBank/DDBJ databases">
        <title>Prauserella sp. ASG 168, a novel actinomycete isolated from cave rock.</title>
        <authorList>
            <person name="Suriyachadkun C."/>
        </authorList>
    </citation>
    <scope>NUCLEOTIDE SEQUENCE</scope>
    <source>
        <strain evidence="8">ASG 168</strain>
    </source>
</reference>
<dbReference type="InterPro" id="IPR002397">
    <property type="entry name" value="Cyt_P450_B"/>
</dbReference>
<dbReference type="InterPro" id="IPR017972">
    <property type="entry name" value="Cyt_P450_CS"/>
</dbReference>
<proteinExistence type="inferred from homology"/>
<dbReference type="FunFam" id="1.10.630.10:FF:000018">
    <property type="entry name" value="Cytochrome P450 monooxygenase"/>
    <property type="match status" value="1"/>
</dbReference>
<dbReference type="PANTHER" id="PTHR46696">
    <property type="entry name" value="P450, PUTATIVE (EUROFUNG)-RELATED"/>
    <property type="match status" value="1"/>
</dbReference>
<dbReference type="Proteomes" id="UP000635245">
    <property type="component" value="Unassembled WGS sequence"/>
</dbReference>
<accession>A0A934QVY0</accession>
<evidence type="ECO:0000313" key="8">
    <source>
        <dbReference type="EMBL" id="MBK1786589.1"/>
    </source>
</evidence>
<name>A0A934QVY0_9PSEU</name>
<protein>
    <submittedName>
        <fullName evidence="8">Cytochrome P450</fullName>
    </submittedName>
</protein>
<dbReference type="Pfam" id="PF00067">
    <property type="entry name" value="p450"/>
    <property type="match status" value="2"/>
</dbReference>
<keyword evidence="3 7" id="KW-0479">Metal-binding</keyword>
<evidence type="ECO:0000256" key="6">
    <source>
        <dbReference type="ARBA" id="ARBA00023033"/>
    </source>
</evidence>
<comment type="similarity">
    <text evidence="1 7">Belongs to the cytochrome P450 family.</text>
</comment>
<dbReference type="InterPro" id="IPR036396">
    <property type="entry name" value="Cyt_P450_sf"/>
</dbReference>
<keyword evidence="9" id="KW-1185">Reference proteome</keyword>
<dbReference type="SUPFAM" id="SSF48264">
    <property type="entry name" value="Cytochrome P450"/>
    <property type="match status" value="1"/>
</dbReference>
<gene>
    <name evidence="8" type="ORF">JHE00_19855</name>
</gene>
<sequence>MSDLRGGFGRLRDEASVWRGRAMDGTPTWYVTGSAEVRALLGDSRFVTYLPPESGVVDPRRTMLDQIGIPDDLMNYVLGMLINHHGGEHARLRKLISSGFTNRRVAALRPRIGEIAGDLLDGMESAPGPVDLIDAFAYPLPITVICELVGVPEQDRPMWKEWGAGLVAMDAARTPGALRGMVEQVRALAELRRAEPADDLVSSLLRAQVDDGDRLTDDELITLVVNLVFAGHETTAHQLGNSVAALLIHPEQLAALRADPQRWPAAVHELVRMWTPFPISPLRFATEDVELGGRTIRRGDAVQPVLISANTDPRDHTDPDRFDVTRREGKRGDGHLGFGHGIHYCVGAPLARLEIEVALSALFTRFPGLELMKEPEWPPHPMMIRLDELFVHLRR</sequence>
<dbReference type="GO" id="GO:0020037">
    <property type="term" value="F:heme binding"/>
    <property type="evidence" value="ECO:0007669"/>
    <property type="project" value="InterPro"/>
</dbReference>
<keyword evidence="4 7" id="KW-0560">Oxidoreductase</keyword>
<evidence type="ECO:0000256" key="5">
    <source>
        <dbReference type="ARBA" id="ARBA00023004"/>
    </source>
</evidence>